<dbReference type="CDD" id="cd04181">
    <property type="entry name" value="NTP_transferase"/>
    <property type="match status" value="1"/>
</dbReference>
<feature type="domain" description="Nucleotidyl transferase" evidence="3">
    <location>
        <begin position="3"/>
        <end position="220"/>
    </location>
</feature>
<gene>
    <name evidence="4" type="ORF">R5W23_005805</name>
</gene>
<dbReference type="PANTHER" id="PTHR43584">
    <property type="entry name" value="NUCLEOTIDYL TRANSFERASE"/>
    <property type="match status" value="1"/>
</dbReference>
<dbReference type="InterPro" id="IPR005835">
    <property type="entry name" value="NTP_transferase_dom"/>
</dbReference>
<accession>A0ABU5EUL4</accession>
<reference evidence="5" key="1">
    <citation type="journal article" date="2023" name="Mar. Drugs">
        <title>Gemmata algarum, a Novel Planctomycete Isolated from an Algal Mat, Displays Antimicrobial Activity.</title>
        <authorList>
            <person name="Kumar G."/>
            <person name="Kallscheuer N."/>
            <person name="Kashif M."/>
            <person name="Ahamad S."/>
            <person name="Jagadeeshwari U."/>
            <person name="Pannikurungottu S."/>
            <person name="Haufschild T."/>
            <person name="Kabuu M."/>
            <person name="Sasikala C."/>
            <person name="Jogler C."/>
            <person name="Ramana C."/>
        </authorList>
    </citation>
    <scope>NUCLEOTIDE SEQUENCE [LARGE SCALE GENOMIC DNA]</scope>
    <source>
        <strain evidence="5">JC673</strain>
    </source>
</reference>
<evidence type="ECO:0000313" key="5">
    <source>
        <dbReference type="Proteomes" id="UP001272242"/>
    </source>
</evidence>
<keyword evidence="1" id="KW-0808">Transferase</keyword>
<dbReference type="RefSeq" id="WP_320685558.1">
    <property type="nucleotide sequence ID" value="NZ_JAXBLV010000045.1"/>
</dbReference>
<evidence type="ECO:0000259" key="3">
    <source>
        <dbReference type="Pfam" id="PF00483"/>
    </source>
</evidence>
<proteinExistence type="predicted"/>
<dbReference type="SUPFAM" id="SSF53448">
    <property type="entry name" value="Nucleotide-diphospho-sugar transferases"/>
    <property type="match status" value="1"/>
</dbReference>
<organism evidence="4 5">
    <name type="scientific">Gemmata algarum</name>
    <dbReference type="NCBI Taxonomy" id="2975278"/>
    <lineage>
        <taxon>Bacteria</taxon>
        <taxon>Pseudomonadati</taxon>
        <taxon>Planctomycetota</taxon>
        <taxon>Planctomycetia</taxon>
        <taxon>Gemmatales</taxon>
        <taxon>Gemmataceae</taxon>
        <taxon>Gemmata</taxon>
    </lineage>
</organism>
<protein>
    <submittedName>
        <fullName evidence="4">Nucleotidyltransferase family protein</fullName>
    </submittedName>
</protein>
<dbReference type="PANTHER" id="PTHR43584:SF8">
    <property type="entry name" value="N-ACETYLMURAMATE ALPHA-1-PHOSPHATE URIDYLYLTRANSFERASE"/>
    <property type="match status" value="1"/>
</dbReference>
<comment type="caution">
    <text evidence="4">The sequence shown here is derived from an EMBL/GenBank/DDBJ whole genome shotgun (WGS) entry which is preliminary data.</text>
</comment>
<dbReference type="Gene3D" id="3.90.550.10">
    <property type="entry name" value="Spore Coat Polysaccharide Biosynthesis Protein SpsA, Chain A"/>
    <property type="match status" value="1"/>
</dbReference>
<sequence length="228" mass="24784">MDAIILAAGKGTRLRPHTETVPKPLLPVQGRPILDWIIGALPPVDRLVVVVNYLGEQIEEYLARQPHVKNWATVRQTEPRGTGDALMSCKGAVQSDRVMVLNGDDLIGRADLAKLAQVPMGILAHPVGTPKDYGILFRNPDGTLHHIEEKPEGLAPPQLANIGGYVFPRRVFDLTLPLSPRGEYEITDAVSQLAAAGGFHVVAADYWFPIGNVEQWNAAQTADVTPAR</sequence>
<dbReference type="InterPro" id="IPR050065">
    <property type="entry name" value="GlmU-like"/>
</dbReference>
<evidence type="ECO:0000256" key="2">
    <source>
        <dbReference type="ARBA" id="ARBA00022695"/>
    </source>
</evidence>
<keyword evidence="5" id="KW-1185">Reference proteome</keyword>
<keyword evidence="2" id="KW-0548">Nucleotidyltransferase</keyword>
<name>A0ABU5EUL4_9BACT</name>
<dbReference type="Pfam" id="PF00483">
    <property type="entry name" value="NTP_transferase"/>
    <property type="match status" value="1"/>
</dbReference>
<dbReference type="EMBL" id="JAXBLV010000045">
    <property type="protein sequence ID" value="MDY3558664.1"/>
    <property type="molecule type" value="Genomic_DNA"/>
</dbReference>
<evidence type="ECO:0000313" key="4">
    <source>
        <dbReference type="EMBL" id="MDY3558664.1"/>
    </source>
</evidence>
<dbReference type="InterPro" id="IPR029044">
    <property type="entry name" value="Nucleotide-diphossugar_trans"/>
</dbReference>
<evidence type="ECO:0000256" key="1">
    <source>
        <dbReference type="ARBA" id="ARBA00022679"/>
    </source>
</evidence>
<dbReference type="Proteomes" id="UP001272242">
    <property type="component" value="Unassembled WGS sequence"/>
</dbReference>